<feature type="transmembrane region" description="Helical" evidence="6">
    <location>
        <begin position="354"/>
        <end position="373"/>
    </location>
</feature>
<dbReference type="Pfam" id="PF07690">
    <property type="entry name" value="MFS_1"/>
    <property type="match status" value="1"/>
</dbReference>
<feature type="transmembrane region" description="Helical" evidence="6">
    <location>
        <begin position="143"/>
        <end position="165"/>
    </location>
</feature>
<feature type="transmembrane region" description="Helical" evidence="6">
    <location>
        <begin position="109"/>
        <end position="131"/>
    </location>
</feature>
<keyword evidence="10" id="KW-1185">Reference proteome</keyword>
<dbReference type="GeneID" id="42800358"/>
<feature type="transmembrane region" description="Helical" evidence="6">
    <location>
        <begin position="425"/>
        <end position="443"/>
    </location>
</feature>
<dbReference type="Gene3D" id="1.20.1250.20">
    <property type="entry name" value="MFS general substrate transporter like domains"/>
    <property type="match status" value="2"/>
</dbReference>
<feature type="transmembrane region" description="Helical" evidence="6">
    <location>
        <begin position="525"/>
        <end position="544"/>
    </location>
</feature>
<dbReference type="AlphaFoldDB" id="A0A650CFX3"/>
<protein>
    <submittedName>
        <fullName evidence="8">MFS family permease</fullName>
    </submittedName>
    <submittedName>
        <fullName evidence="9">MFS transporter</fullName>
    </submittedName>
</protein>
<feature type="transmembrane region" description="Helical" evidence="6">
    <location>
        <begin position="171"/>
        <end position="191"/>
    </location>
</feature>
<evidence type="ECO:0000256" key="6">
    <source>
        <dbReference type="SAM" id="Phobius"/>
    </source>
</evidence>
<dbReference type="Proteomes" id="UP000427373">
    <property type="component" value="Chromosome"/>
</dbReference>
<feature type="transmembrane region" description="Helical" evidence="6">
    <location>
        <begin position="379"/>
        <end position="404"/>
    </location>
</feature>
<evidence type="ECO:0000313" key="10">
    <source>
        <dbReference type="Proteomes" id="UP000427373"/>
    </source>
</evidence>
<feature type="domain" description="Major facilitator superfamily (MFS) profile" evidence="7">
    <location>
        <begin position="7"/>
        <end position="482"/>
    </location>
</feature>
<dbReference type="InterPro" id="IPR011701">
    <property type="entry name" value="MFS"/>
</dbReference>
<reference evidence="9 10" key="1">
    <citation type="submission" date="2019-10" db="EMBL/GenBank/DDBJ databases">
        <title>Genome Sequences from Six Type Strain Members of the Archaeal Family Sulfolobaceae: Acidianus ambivalens, Acidianus infernus, Metallosphaera prunae, Stygiolobus azoricus, Sulfolobus metallicus, and Sulfurisphaera ohwakuensis.</title>
        <authorList>
            <person name="Counts J.A."/>
            <person name="Kelly R.M."/>
        </authorList>
    </citation>
    <scope>NUCLEOTIDE SEQUENCE [LARGE SCALE GENOMIC DNA]</scope>
    <source>
        <strain evidence="9 10">TA-1</strain>
    </source>
</reference>
<dbReference type="OrthoDB" id="117970at2157"/>
<dbReference type="Proteomes" id="UP000582213">
    <property type="component" value="Unassembled WGS sequence"/>
</dbReference>
<dbReference type="InterPro" id="IPR020846">
    <property type="entry name" value="MFS_dom"/>
</dbReference>
<proteinExistence type="predicted"/>
<dbReference type="SUPFAM" id="SSF103473">
    <property type="entry name" value="MFS general substrate transporter"/>
    <property type="match status" value="2"/>
</dbReference>
<keyword evidence="5 6" id="KW-0472">Membrane</keyword>
<gene>
    <name evidence="9" type="ORF">D1869_03885</name>
    <name evidence="8" type="ORF">HNQ62_002120</name>
</gene>
<evidence type="ECO:0000259" key="7">
    <source>
        <dbReference type="PROSITE" id="PS50850"/>
    </source>
</evidence>
<evidence type="ECO:0000313" key="11">
    <source>
        <dbReference type="Proteomes" id="UP000582213"/>
    </source>
</evidence>
<dbReference type="KEGG" id="soh:D1869_03885"/>
<evidence type="ECO:0000256" key="3">
    <source>
        <dbReference type="ARBA" id="ARBA00022692"/>
    </source>
</evidence>
<name>A0A650CFX3_SULOH</name>
<feature type="transmembrane region" description="Helical" evidence="6">
    <location>
        <begin position="279"/>
        <end position="307"/>
    </location>
</feature>
<feature type="transmembrane region" description="Helical" evidence="6">
    <location>
        <begin position="79"/>
        <end position="97"/>
    </location>
</feature>
<dbReference type="PANTHER" id="PTHR42718">
    <property type="entry name" value="MAJOR FACILITATOR SUPERFAMILY MULTIDRUG TRANSPORTER MFSC"/>
    <property type="match status" value="1"/>
</dbReference>
<evidence type="ECO:0000313" key="8">
    <source>
        <dbReference type="EMBL" id="MBB5254346.1"/>
    </source>
</evidence>
<organism evidence="9 10">
    <name type="scientific">Sulfurisphaera ohwakuensis</name>
    <dbReference type="NCBI Taxonomy" id="69656"/>
    <lineage>
        <taxon>Archaea</taxon>
        <taxon>Thermoproteota</taxon>
        <taxon>Thermoprotei</taxon>
        <taxon>Sulfolobales</taxon>
        <taxon>Sulfolobaceae</taxon>
        <taxon>Sulfurisphaera</taxon>
    </lineage>
</organism>
<dbReference type="PANTHER" id="PTHR42718:SF9">
    <property type="entry name" value="MAJOR FACILITATOR SUPERFAMILY MULTIDRUG TRANSPORTER MFSC"/>
    <property type="match status" value="1"/>
</dbReference>
<evidence type="ECO:0000313" key="9">
    <source>
        <dbReference type="EMBL" id="QGR16437.1"/>
    </source>
</evidence>
<evidence type="ECO:0000256" key="5">
    <source>
        <dbReference type="ARBA" id="ARBA00023136"/>
    </source>
</evidence>
<reference evidence="8 11" key="2">
    <citation type="submission" date="2020-08" db="EMBL/GenBank/DDBJ databases">
        <title>Genomic Encyclopedia of Type Strains, Phase IV (KMG-IV): sequencing the most valuable type-strain genomes for metagenomic binning, comparative biology and taxonomic classification.</title>
        <authorList>
            <person name="Goeker M."/>
        </authorList>
    </citation>
    <scope>NUCLEOTIDE SEQUENCE [LARGE SCALE GENOMIC DNA]</scope>
    <source>
        <strain evidence="8 11">DSM 12421</strain>
    </source>
</reference>
<evidence type="ECO:0000256" key="4">
    <source>
        <dbReference type="ARBA" id="ARBA00022989"/>
    </source>
</evidence>
<evidence type="ECO:0000256" key="2">
    <source>
        <dbReference type="ARBA" id="ARBA00022448"/>
    </source>
</evidence>
<evidence type="ECO:0000256" key="1">
    <source>
        <dbReference type="ARBA" id="ARBA00004141"/>
    </source>
</evidence>
<keyword evidence="2" id="KW-0813">Transport</keyword>
<dbReference type="InterPro" id="IPR036259">
    <property type="entry name" value="MFS_trans_sf"/>
</dbReference>
<dbReference type="GO" id="GO:0016020">
    <property type="term" value="C:membrane"/>
    <property type="evidence" value="ECO:0007669"/>
    <property type="project" value="UniProtKB-SubCell"/>
</dbReference>
<feature type="transmembrane region" description="Helical" evidence="6">
    <location>
        <begin position="319"/>
        <end position="342"/>
    </location>
</feature>
<sequence length="554" mass="59990">MEYKWIVLLNTTLALFIASVDGTIVLISLPAIFRGIQINPVEPSTFQYLLWFLMGYGIIGASFLVNFGRLSDIYGRVKLYNLGFVIFTIGAVLLTLTPNTGTIGALELVIFRIIEAIGATFLFANTTALLTDAFPPNERGKAMGMNQMSTIVGTILGLILGGILAPINWRLVFFVSVPIGILGTIWSYRTLKETGPLAKGEKIDWVGNIIFAGGLILILLGITYGLMPYGISQTGWNNPYVIASLISGAVLLAIFPFIERRVKYPMFNLGLFKIRSFMLGNLAQLLFAFSFGGLTLVLIILLQGIWLPLHGIPYSQTPFWAGIYLIPMSLGAPIMGPIAGVLSDKYGPRIFSSLGLAILGVGFLALSTLSYNFNLWEFLAITFIMGMGMGMFVAPSTSSIMGGVPGRDRGAAAGMRNTLWSGAQTASFAIFFTIIISVLSLTLPNALYNAFIHAGAPQLAPIASKIPVSAALFSAFLGYDPVKTLLSALPPQIISSLSKSVIDTITSRQWFPQAIAPPFMHALRVSFYISSALDFIAAALSLFLRRIETTQKWA</sequence>
<dbReference type="EMBL" id="CP045484">
    <property type="protein sequence ID" value="QGR16437.1"/>
    <property type="molecule type" value="Genomic_DNA"/>
</dbReference>
<dbReference type="PROSITE" id="PS50850">
    <property type="entry name" value="MFS"/>
    <property type="match status" value="1"/>
</dbReference>
<accession>A0A650CFX3</accession>
<dbReference type="RefSeq" id="WP_156013995.1">
    <property type="nucleotide sequence ID" value="NZ_CP045484.1"/>
</dbReference>
<dbReference type="GO" id="GO:0022857">
    <property type="term" value="F:transmembrane transporter activity"/>
    <property type="evidence" value="ECO:0007669"/>
    <property type="project" value="InterPro"/>
</dbReference>
<feature type="transmembrane region" description="Helical" evidence="6">
    <location>
        <begin position="239"/>
        <end position="258"/>
    </location>
</feature>
<feature type="transmembrane region" description="Helical" evidence="6">
    <location>
        <begin position="12"/>
        <end position="36"/>
    </location>
</feature>
<dbReference type="CDD" id="cd17321">
    <property type="entry name" value="MFS_MMR_MDR_like"/>
    <property type="match status" value="1"/>
</dbReference>
<comment type="subcellular location">
    <subcellularLocation>
        <location evidence="1">Membrane</location>
        <topology evidence="1">Multi-pass membrane protein</topology>
    </subcellularLocation>
</comment>
<keyword evidence="3 6" id="KW-0812">Transmembrane</keyword>
<feature type="transmembrane region" description="Helical" evidence="6">
    <location>
        <begin position="203"/>
        <end position="227"/>
    </location>
</feature>
<keyword evidence="4 6" id="KW-1133">Transmembrane helix</keyword>
<feature type="transmembrane region" description="Helical" evidence="6">
    <location>
        <begin position="48"/>
        <end position="67"/>
    </location>
</feature>
<dbReference type="EMBL" id="JACHFY010000014">
    <property type="protein sequence ID" value="MBB5254346.1"/>
    <property type="molecule type" value="Genomic_DNA"/>
</dbReference>